<reference evidence="2 3" key="1">
    <citation type="submission" date="2016-04" db="EMBL/GenBank/DDBJ databases">
        <title>Complete genome sequence of Dokdonella koreensis DS-123T.</title>
        <authorList>
            <person name="Kim J.F."/>
            <person name="Lee H."/>
            <person name="Kwak M.-J."/>
        </authorList>
    </citation>
    <scope>NUCLEOTIDE SEQUENCE [LARGE SCALE GENOMIC DNA]</scope>
    <source>
        <strain evidence="2 3">DS-123</strain>
    </source>
</reference>
<proteinExistence type="predicted"/>
<dbReference type="RefSeq" id="WP_083965387.1">
    <property type="nucleotide sequence ID" value="NZ_CP015249.1"/>
</dbReference>
<dbReference type="PANTHER" id="PTHR32305">
    <property type="match status" value="1"/>
</dbReference>
<dbReference type="KEGG" id="dko:I596_1114"/>
<dbReference type="EMBL" id="CP015249">
    <property type="protein sequence ID" value="ANB17144.1"/>
    <property type="molecule type" value="Genomic_DNA"/>
</dbReference>
<feature type="region of interest" description="Disordered" evidence="1">
    <location>
        <begin position="1315"/>
        <end position="1335"/>
    </location>
</feature>
<dbReference type="InterPro" id="IPR050708">
    <property type="entry name" value="T6SS_VgrG/RHS"/>
</dbReference>
<dbReference type="PANTHER" id="PTHR32305:SF17">
    <property type="entry name" value="TRNA NUCLEASE WAPA"/>
    <property type="match status" value="1"/>
</dbReference>
<dbReference type="NCBIfam" id="TIGR03696">
    <property type="entry name" value="Rhs_assc_core"/>
    <property type="match status" value="1"/>
</dbReference>
<evidence type="ECO:0000313" key="3">
    <source>
        <dbReference type="Proteomes" id="UP000076830"/>
    </source>
</evidence>
<dbReference type="InterPro" id="IPR022385">
    <property type="entry name" value="Rhs_assc_core"/>
</dbReference>
<sequence>MSVLHRALRAVGFSPSSHRVDRSLTAPVLAGLLALAPGLVQGQAGEVSIYDEQGKLLRGSETAGTLGPDLFGDQVSLYTGSVEFVQTDVSIPGNSALPVSVGRRYRIGQNQQPKGHFADWDLEVPRAHGVFATDIGWAVDGGGGRCSSFGVPPAATVGMPLGGSYLVEAEAYWQGNFIYLPGSGDQEILRRAPGNAPPSNANSSSYTLTTKAGGMIRCIGSGANEGFELLTPDGTTYRFDHRIQREVSSMAGGGGLVARPAGERRGEPVPSRGWNGVLHRIEVWIVPTLVTDRYGNTVSYVWDGWRLLRIEGSDGRLLTFTYPATPSTSHEVQTVTAQPGGGELARTWTYQYQTQVSAGQGFSGLKYVNLPGGLGAWTFNLAQFMFQLPTEPLASRCNYAQTGVEAGELTGSMTHPGGTTGTFTLDRLEHGRTWVDFHCIPPTGLPLNADGSWTMQPRQFGEWSLTKKQLSGPGLPGYTWDYVYNESLSTSSYCWDPATAGSVGTPVCTASSPTTKTVRVVDPQGYQTRYTFGIRSKVNEGQLLKTEFGWNGSTAQRTVTTTYAAPASPPWPLPLGTSIQQRGDAFMGERLFPESGRSTTQDGVTFSWTVGSFDARGRPLGVGKSSSLGSKAETTAYHDNTSKWVLGQVASVMVQFGSQTWYPVVNTYDATTANLLTHSRYGKLHRSYQWYANGTLSKSMDARGASFTSYTTSYGPYHRGVPTSITYGNGDWLNASINDTGEIRTVQQAAAPEFTSLTTGYQYDQLGRLKQVDYPGTGWNPLVIGYQWVSTSEMGASHWLQTTSQGNARTLTYYDALWRPALTKRYDALSTATEDETRRMTLTRYDGEGRVTYQSYPQRLITSITPLTLPGGTKTTYDALGQVKTTLADSELGPLETVVTYLSGFRKQVLNPRLKTTVTSYQAFDEPVEDAPMKVVLADGGEITYTRDVLGKPLTLKQSGPSGAAPVAERSYDYDTYQRLCKTVEPESGATLLGYDLADNVTWRATGQSGGLACGGAVAAQRATMTYDARNRLQSTTYADGVTQGTTQSWTQDGKLKTVTSGGATWTYGYNTRRLLESETLTYGGTNYPFTYQHDTNGSVKQLKYPDDSLVNYAPNALGEPTYVSGYATQIKYHPNGGLYRFAYANGIQHETLQNARGLPGWSTDTGVIDDTYTYDENGNVKTITDETSTPNAVLGPNLSRTMDYDSRDRLIVGHFNDLSTLSDLSARGVTFSYDMLDNLQTNVTGLRNFTYHYNAQQQLTKITNAAPPLSYVDYAYDTRGNMTSRSVVDPVTPANNHARTFTFDKANRMTAVTVPWPGTGGASPGTTTHGYDGNGRRVAITPPGGVAKLQMYSQGGQLLSEIRANGSGRVNYVYLGRHLLARVPYNSLGGGGGLGTSPPKFFQHTDGLGSPIGVTDLSGAIQGWRTVYEPYGDQVFTNEADGPAYTGHVSDALTTLTYMQARYYDPVAGRFLSVDPVAASPESINRYWYANNNPYKYIDPDGRFGVVGAFIGALVEVGVQVAVHGEVNNWPAVGVAGAVGAVTGGVGGLLGKAAVRGAVTTSEAVYATAAVGGATNAWGKVAESELTGESISSADVALAAAGGSLGAGAGEKIGLATVAKLENMAASGGMAGTISSTTQAAVRQGGPIVEPATTGMQKAGQLAADAGAVYVQERAKK</sequence>
<keyword evidence="3" id="KW-1185">Reference proteome</keyword>
<name>A0A160DSQ1_9GAMM</name>
<accession>A0A160DSQ1</accession>
<organism evidence="2 3">
    <name type="scientific">Dokdonella koreensis DS-123</name>
    <dbReference type="NCBI Taxonomy" id="1300342"/>
    <lineage>
        <taxon>Bacteria</taxon>
        <taxon>Pseudomonadati</taxon>
        <taxon>Pseudomonadota</taxon>
        <taxon>Gammaproteobacteria</taxon>
        <taxon>Lysobacterales</taxon>
        <taxon>Rhodanobacteraceae</taxon>
        <taxon>Dokdonella</taxon>
    </lineage>
</organism>
<evidence type="ECO:0000256" key="1">
    <source>
        <dbReference type="SAM" id="MobiDB-lite"/>
    </source>
</evidence>
<gene>
    <name evidence="2" type="ORF">I596_1114</name>
</gene>
<protein>
    <submittedName>
        <fullName evidence="2">Wall associated protein WapA</fullName>
    </submittedName>
</protein>
<dbReference type="OrthoDB" id="6904246at2"/>
<dbReference type="Gene3D" id="2.180.10.10">
    <property type="entry name" value="RHS repeat-associated core"/>
    <property type="match status" value="2"/>
</dbReference>
<dbReference type="Proteomes" id="UP000076830">
    <property type="component" value="Chromosome"/>
</dbReference>
<evidence type="ECO:0000313" key="2">
    <source>
        <dbReference type="EMBL" id="ANB17144.1"/>
    </source>
</evidence>
<dbReference type="PATRIC" id="fig|1300342.3.peg.1087"/>
<dbReference type="STRING" id="1300342.I596_1114"/>